<name>A0A0A1TKD8_9HYPO</name>
<dbReference type="InterPro" id="IPR015813">
    <property type="entry name" value="Pyrv/PenolPyrv_kinase-like_dom"/>
</dbReference>
<dbReference type="OrthoDB" id="2326446at2759"/>
<evidence type="ECO:0000256" key="2">
    <source>
        <dbReference type="ARBA" id="ARBA00022723"/>
    </source>
</evidence>
<protein>
    <recommendedName>
        <fullName evidence="4">HpcH/HpaI aldolase/citrate lyase domain-containing protein</fullName>
    </recommendedName>
</protein>
<dbReference type="SUPFAM" id="SSF51621">
    <property type="entry name" value="Phosphoenolpyruvate/pyruvate domain"/>
    <property type="match status" value="1"/>
</dbReference>
<gene>
    <name evidence="5" type="ORF">VHEMI06128</name>
</gene>
<dbReference type="GO" id="GO:0005737">
    <property type="term" value="C:cytoplasm"/>
    <property type="evidence" value="ECO:0007669"/>
    <property type="project" value="TreeGrafter"/>
</dbReference>
<reference evidence="5 6" key="1">
    <citation type="journal article" date="2015" name="Genome Announc.">
        <title>Draft Genome Sequence and Gene Annotation of the Entomopathogenic Fungus Verticillium hemipterigenum.</title>
        <authorList>
            <person name="Horn F."/>
            <person name="Habel A."/>
            <person name="Scharf D.H."/>
            <person name="Dworschak J."/>
            <person name="Brakhage A.A."/>
            <person name="Guthke R."/>
            <person name="Hertweck C."/>
            <person name="Linde J."/>
        </authorList>
    </citation>
    <scope>NUCLEOTIDE SEQUENCE [LARGE SCALE GENOMIC DNA]</scope>
</reference>
<dbReference type="STRING" id="1531966.A0A0A1TKD8"/>
<keyword evidence="2" id="KW-0479">Metal-binding</keyword>
<organism evidence="5 6">
    <name type="scientific">[Torrubiella] hemipterigena</name>
    <dbReference type="NCBI Taxonomy" id="1531966"/>
    <lineage>
        <taxon>Eukaryota</taxon>
        <taxon>Fungi</taxon>
        <taxon>Dikarya</taxon>
        <taxon>Ascomycota</taxon>
        <taxon>Pezizomycotina</taxon>
        <taxon>Sordariomycetes</taxon>
        <taxon>Hypocreomycetidae</taxon>
        <taxon>Hypocreales</taxon>
        <taxon>Clavicipitaceae</taxon>
        <taxon>Clavicipitaceae incertae sedis</taxon>
        <taxon>'Torrubiella' clade</taxon>
    </lineage>
</organism>
<dbReference type="EMBL" id="CDHN01000003">
    <property type="protein sequence ID" value="CEJ90337.1"/>
    <property type="molecule type" value="Genomic_DNA"/>
</dbReference>
<dbReference type="InterPro" id="IPR050251">
    <property type="entry name" value="HpcH-HpaI_aldolase"/>
</dbReference>
<sequence length="279" mass="30404">MHSEIEESRIAYYENGLYTKAAAGQLCKGLVLRLVTNPLVVQIAKNAGFEVVWIEMEHSTYSITEASVLATATACAGMTPIVRVPYQCGMGYVQQVLDSGALVVVFPHVDNAMEAREAVKMCKFPPLGKRSVWLQQAAIGLQPFPVERIVEEINDNASAVGVMIETAESIKNVDSIAAVEGVDMLMVGCIDLSADMGIHGKIHNPEFREALEAVSRACKKYNKVFGLAGNYSDLKFQDWVINTLGVRVFLCQVDSYILVAGARQSIAATMSLDRSKLPN</sequence>
<dbReference type="Gene3D" id="3.20.20.60">
    <property type="entry name" value="Phosphoenolpyruvate-binding domains"/>
    <property type="match status" value="1"/>
</dbReference>
<evidence type="ECO:0000313" key="5">
    <source>
        <dbReference type="EMBL" id="CEJ90337.1"/>
    </source>
</evidence>
<comment type="similarity">
    <text evidence="1">Belongs to the HpcH/HpaI aldolase family.</text>
</comment>
<evidence type="ECO:0000259" key="4">
    <source>
        <dbReference type="Pfam" id="PF03328"/>
    </source>
</evidence>
<evidence type="ECO:0000256" key="1">
    <source>
        <dbReference type="ARBA" id="ARBA00005568"/>
    </source>
</evidence>
<dbReference type="InterPro" id="IPR005000">
    <property type="entry name" value="Aldolase/citrate-lyase_domain"/>
</dbReference>
<dbReference type="GO" id="GO:0016832">
    <property type="term" value="F:aldehyde-lyase activity"/>
    <property type="evidence" value="ECO:0007669"/>
    <property type="project" value="TreeGrafter"/>
</dbReference>
<evidence type="ECO:0000256" key="3">
    <source>
        <dbReference type="ARBA" id="ARBA00023239"/>
    </source>
</evidence>
<dbReference type="HOGENOM" id="CLU_059964_4_0_1"/>
<dbReference type="Pfam" id="PF03328">
    <property type="entry name" value="HpcH_HpaI"/>
    <property type="match status" value="1"/>
</dbReference>
<keyword evidence="3" id="KW-0456">Lyase</keyword>
<dbReference type="PANTHER" id="PTHR30502">
    <property type="entry name" value="2-KETO-3-DEOXY-L-RHAMNONATE ALDOLASE"/>
    <property type="match status" value="1"/>
</dbReference>
<accession>A0A0A1TKD8</accession>
<dbReference type="Proteomes" id="UP000039046">
    <property type="component" value="Unassembled WGS sequence"/>
</dbReference>
<evidence type="ECO:0000313" key="6">
    <source>
        <dbReference type="Proteomes" id="UP000039046"/>
    </source>
</evidence>
<feature type="domain" description="HpcH/HpaI aldolase/citrate lyase" evidence="4">
    <location>
        <begin position="36"/>
        <end position="222"/>
    </location>
</feature>
<dbReference type="InterPro" id="IPR040442">
    <property type="entry name" value="Pyrv_kinase-like_dom_sf"/>
</dbReference>
<keyword evidence="6" id="KW-1185">Reference proteome</keyword>
<dbReference type="GO" id="GO:0046872">
    <property type="term" value="F:metal ion binding"/>
    <property type="evidence" value="ECO:0007669"/>
    <property type="project" value="UniProtKB-KW"/>
</dbReference>
<proteinExistence type="inferred from homology"/>
<dbReference type="AlphaFoldDB" id="A0A0A1TKD8"/>
<dbReference type="PANTHER" id="PTHR30502:SF0">
    <property type="entry name" value="PHOSPHOENOLPYRUVATE CARBOXYLASE FAMILY PROTEIN"/>
    <property type="match status" value="1"/>
</dbReference>